<evidence type="ECO:0000256" key="3">
    <source>
        <dbReference type="ARBA" id="ARBA00022705"/>
    </source>
</evidence>
<comment type="caution">
    <text evidence="9">The sequence shown here is derived from an EMBL/GenBank/DDBJ whole genome shotgun (WGS) entry which is preliminary data.</text>
</comment>
<keyword evidence="3 5" id="KW-0235">DNA replication</keyword>
<comment type="similarity">
    <text evidence="2 5">Belongs to the ORC2 family.</text>
</comment>
<dbReference type="InterPro" id="IPR056772">
    <property type="entry name" value="RecA-like_ORC2"/>
</dbReference>
<comment type="subcellular location">
    <subcellularLocation>
        <location evidence="1 5">Nucleus</location>
    </subcellularLocation>
</comment>
<dbReference type="EMBL" id="CAJPDT010000001">
    <property type="protein sequence ID" value="CAF9904781.1"/>
    <property type="molecule type" value="Genomic_DNA"/>
</dbReference>
<comment type="function">
    <text evidence="5">Component of the origin recognition complex (ORC) that binds origins of replication. DNA-binding is ATP-dependent. ORC is required to assemble the pre-replication complex necessary to initiate DNA replication.</text>
</comment>
<protein>
    <recommendedName>
        <fullName evidence="5">Origin recognition complex subunit 2</fullName>
    </recommendedName>
</protein>
<name>A0A8H3ECW7_9LECA</name>
<evidence type="ECO:0000259" key="7">
    <source>
        <dbReference type="Pfam" id="PF04084"/>
    </source>
</evidence>
<proteinExistence type="inferred from homology"/>
<evidence type="ECO:0000313" key="10">
    <source>
        <dbReference type="Proteomes" id="UP000664534"/>
    </source>
</evidence>
<dbReference type="AlphaFoldDB" id="A0A8H3ECW7"/>
<feature type="domain" description="Origin recognition complex subunit 2 RecA-like" evidence="7">
    <location>
        <begin position="246"/>
        <end position="418"/>
    </location>
</feature>
<evidence type="ECO:0000313" key="9">
    <source>
        <dbReference type="EMBL" id="CAF9904781.1"/>
    </source>
</evidence>
<reference evidence="9" key="1">
    <citation type="submission" date="2021-03" db="EMBL/GenBank/DDBJ databases">
        <authorList>
            <person name="Tagirdzhanova G."/>
        </authorList>
    </citation>
    <scope>NUCLEOTIDE SEQUENCE</scope>
</reference>
<sequence length="553" mass="61382">MAGKRKRDGGEEAVDQEEGILTRKRTRTVLANGYHGGDDAVSATSSLEETPTKARRGRPPGSAQKAKAQALPNGAGLRSHRGTPSKFKSHDLFSTPVKAASSAEGNGVISIVGNADRSARRKSARSIVERTTVDGLSDEDAEEEDVLAREIWDADVAESEDQQEEADGELGADTVPTTPSKRKSGRRKKSPTPPQNLPPHEQYFWQHRPGKIKTSNNTLSSLSLLTHEEYHNQISAYEDPHASSYKFLHSLHSRSFPQWHFELSQSFNICLYGYGSKRKLVTAFAKYLHTKARPDPPRILMINGYTTTLTLRQVLTTLALLIFDCTLSTLPSRLGSQPREILTTLMNHLSTSPPPSPYLLFINSLDAPPLRLSPTPSLLAQLAASPHIHLLATCDTPNFPLLWDTNLRDQYNFLFHDTTTFESYSPVEISSVIDDVNELLGRSGRSVKGKEGVSFVLRSLPENARSLYRVLIAELLAAMDEEGGGEGGVEYKVLYQKVVEEFICSNEMGFRQLLKEFYDHQMIVSKRDGSGAELLGVPWRREEMEAILEDLIV</sequence>
<dbReference type="OrthoDB" id="346673at2759"/>
<evidence type="ECO:0000256" key="1">
    <source>
        <dbReference type="ARBA" id="ARBA00004123"/>
    </source>
</evidence>
<feature type="compositionally biased region" description="Acidic residues" evidence="6">
    <location>
        <begin position="156"/>
        <end position="170"/>
    </location>
</feature>
<dbReference type="InterPro" id="IPR056773">
    <property type="entry name" value="WHD_ORC2"/>
</dbReference>
<accession>A0A8H3ECW7</accession>
<evidence type="ECO:0000256" key="4">
    <source>
        <dbReference type="ARBA" id="ARBA00023242"/>
    </source>
</evidence>
<feature type="compositionally biased region" description="Basic residues" evidence="6">
    <location>
        <begin position="180"/>
        <end position="190"/>
    </location>
</feature>
<dbReference type="Pfam" id="PF24882">
    <property type="entry name" value="WHD_ORC2"/>
    <property type="match status" value="1"/>
</dbReference>
<keyword evidence="4 5" id="KW-0539">Nucleus</keyword>
<feature type="domain" description="Origin recognition complex subunit 2 winged-helix" evidence="8">
    <location>
        <begin position="482"/>
        <end position="543"/>
    </location>
</feature>
<evidence type="ECO:0000259" key="8">
    <source>
        <dbReference type="Pfam" id="PF24882"/>
    </source>
</evidence>
<evidence type="ECO:0000256" key="2">
    <source>
        <dbReference type="ARBA" id="ARBA00007421"/>
    </source>
</evidence>
<dbReference type="GO" id="GO:0005664">
    <property type="term" value="C:nuclear origin of replication recognition complex"/>
    <property type="evidence" value="ECO:0007669"/>
    <property type="project" value="UniProtKB-UniRule"/>
</dbReference>
<evidence type="ECO:0000256" key="5">
    <source>
        <dbReference type="RuleBase" id="RU368084"/>
    </source>
</evidence>
<evidence type="ECO:0000256" key="6">
    <source>
        <dbReference type="SAM" id="MobiDB-lite"/>
    </source>
</evidence>
<gene>
    <name evidence="9" type="primary">ORC2</name>
    <name evidence="9" type="ORF">IMSHALPRED_000173</name>
</gene>
<dbReference type="PANTHER" id="PTHR14052">
    <property type="entry name" value="ORIGIN RECOGNITION COMPLEX SUBUNIT 2"/>
    <property type="match status" value="1"/>
</dbReference>
<dbReference type="Pfam" id="PF04084">
    <property type="entry name" value="RecA-like_ORC2"/>
    <property type="match status" value="1"/>
</dbReference>
<dbReference type="GO" id="GO:0003688">
    <property type="term" value="F:DNA replication origin binding"/>
    <property type="evidence" value="ECO:0007669"/>
    <property type="project" value="UniProtKB-UniRule"/>
</dbReference>
<comment type="subunit">
    <text evidence="5">Component of the origin recognition complex (ORC).</text>
</comment>
<dbReference type="Proteomes" id="UP000664534">
    <property type="component" value="Unassembled WGS sequence"/>
</dbReference>
<dbReference type="GO" id="GO:0006260">
    <property type="term" value="P:DNA replication"/>
    <property type="evidence" value="ECO:0007669"/>
    <property type="project" value="UniProtKB-UniRule"/>
</dbReference>
<feature type="region of interest" description="Disordered" evidence="6">
    <location>
        <begin position="156"/>
        <end position="202"/>
    </location>
</feature>
<organism evidence="9 10">
    <name type="scientific">Imshaugia aleurites</name>
    <dbReference type="NCBI Taxonomy" id="172621"/>
    <lineage>
        <taxon>Eukaryota</taxon>
        <taxon>Fungi</taxon>
        <taxon>Dikarya</taxon>
        <taxon>Ascomycota</taxon>
        <taxon>Pezizomycotina</taxon>
        <taxon>Lecanoromycetes</taxon>
        <taxon>OSLEUM clade</taxon>
        <taxon>Lecanoromycetidae</taxon>
        <taxon>Lecanorales</taxon>
        <taxon>Lecanorineae</taxon>
        <taxon>Parmeliaceae</taxon>
        <taxon>Imshaugia</taxon>
    </lineage>
</organism>
<dbReference type="PANTHER" id="PTHR14052:SF0">
    <property type="entry name" value="ORIGIN RECOGNITION COMPLEX SUBUNIT 2"/>
    <property type="match status" value="1"/>
</dbReference>
<dbReference type="InterPro" id="IPR007220">
    <property type="entry name" value="ORC2"/>
</dbReference>
<keyword evidence="10" id="KW-1185">Reference proteome</keyword>
<feature type="region of interest" description="Disordered" evidence="6">
    <location>
        <begin position="1"/>
        <end position="90"/>
    </location>
</feature>